<reference evidence="3 4" key="1">
    <citation type="submission" date="2024-08" db="EMBL/GenBank/DDBJ databases">
        <authorList>
            <person name="Will J Nash"/>
            <person name="Angela Man"/>
            <person name="Seanna McTaggart"/>
            <person name="Kendall Baker"/>
            <person name="Tom Barker"/>
            <person name="Leah Catchpole"/>
            <person name="Alex Durrant"/>
            <person name="Karim Gharbi"/>
            <person name="Naomi Irish"/>
            <person name="Gemy Kaithakottil"/>
            <person name="Debby Ku"/>
            <person name="Aaliyah Providence"/>
            <person name="Felix Shaw"/>
            <person name="David Swarbreck"/>
            <person name="Chris Watkins"/>
            <person name="Ann M. McCartney"/>
            <person name="Giulio Formenti"/>
            <person name="Alice Mouton"/>
            <person name="Noel Vella"/>
            <person name="Bjorn M von Reumont"/>
            <person name="Adriana Vella"/>
            <person name="Wilfried Haerty"/>
        </authorList>
    </citation>
    <scope>NUCLEOTIDE SEQUENCE [LARGE SCALE GENOMIC DNA]</scope>
</reference>
<sequence>MEFLLCALPIAYAKLIINNVDTMILIVQRTLKIMCMLLNCIVMPFVMLQYFKKQRRLPPIKNSLLLLSATEIAEKIRRREVSCVNVIGAFIERCKEVNPLLNAIVEDRFDIAIEEARTVDEFMAHTTKTEEELAQEMPLLGVPVTVKESIAVEGMSNTVGIKANVLCKADHDATVVKMIRKAGAIILLVSNTPELCMFWESDNYVTGATWNPYNTTRVAGGSSGGEAALLGAAASVLSIGSDIAGSIRIPALFCGVFGHKPTACLIPVNGHKPGSTDENWIQYFKIGPLVRYAKDLPLIMNIICQPNVEHRFDQKISLKELKFFYMDDCCPATSSINKDMKEAIKKLKTYIKTTYDVQVQKAHLNDMKFAFDISVYFLTKLNVQDIPEEINDIGPSKILVQFLKSCICMSSHTISTISFSLIRWIWSKFPKSYGQAVTEKKIALEKQFEELLGENGVLIYPTFVSSSGYLYQSFPKTLNFTYVMIYNVLGMPATQCTMGLGKRGLPVGLQIIAKRGNDHLTIAVAQEIEKAFGGWQIPPTCELQV</sequence>
<evidence type="ECO:0000313" key="4">
    <source>
        <dbReference type="Proteomes" id="UP001642520"/>
    </source>
</evidence>
<feature type="domain" description="Amidase" evidence="2">
    <location>
        <begin position="86"/>
        <end position="521"/>
    </location>
</feature>
<evidence type="ECO:0000259" key="2">
    <source>
        <dbReference type="Pfam" id="PF01425"/>
    </source>
</evidence>
<gene>
    <name evidence="3" type="ORF">XYLVIOL_LOCUS10859</name>
</gene>
<organism evidence="3 4">
    <name type="scientific">Xylocopa violacea</name>
    <name type="common">Violet carpenter bee</name>
    <name type="synonym">Apis violacea</name>
    <dbReference type="NCBI Taxonomy" id="135666"/>
    <lineage>
        <taxon>Eukaryota</taxon>
        <taxon>Metazoa</taxon>
        <taxon>Ecdysozoa</taxon>
        <taxon>Arthropoda</taxon>
        <taxon>Hexapoda</taxon>
        <taxon>Insecta</taxon>
        <taxon>Pterygota</taxon>
        <taxon>Neoptera</taxon>
        <taxon>Endopterygota</taxon>
        <taxon>Hymenoptera</taxon>
        <taxon>Apocrita</taxon>
        <taxon>Aculeata</taxon>
        <taxon>Apoidea</taxon>
        <taxon>Anthophila</taxon>
        <taxon>Apidae</taxon>
        <taxon>Xylocopa</taxon>
        <taxon>Xylocopa</taxon>
    </lineage>
</organism>
<dbReference type="InterPro" id="IPR023631">
    <property type="entry name" value="Amidase_dom"/>
</dbReference>
<dbReference type="Gene3D" id="3.90.1300.10">
    <property type="entry name" value="Amidase signature (AS) domain"/>
    <property type="match status" value="1"/>
</dbReference>
<dbReference type="SUPFAM" id="SSF75304">
    <property type="entry name" value="Amidase signature (AS) enzymes"/>
    <property type="match status" value="1"/>
</dbReference>
<dbReference type="Proteomes" id="UP001642520">
    <property type="component" value="Unassembled WGS sequence"/>
</dbReference>
<dbReference type="PANTHER" id="PTHR43372:SF4">
    <property type="entry name" value="FATTY-ACID AMIDE HYDROLASE 2"/>
    <property type="match status" value="1"/>
</dbReference>
<dbReference type="PIRSF" id="PIRSF001221">
    <property type="entry name" value="Amidase_fungi"/>
    <property type="match status" value="1"/>
</dbReference>
<protein>
    <recommendedName>
        <fullName evidence="2">Amidase domain-containing protein</fullName>
    </recommendedName>
</protein>
<comment type="similarity">
    <text evidence="1">Belongs to the amidase family.</text>
</comment>
<comment type="caution">
    <text evidence="3">The sequence shown here is derived from an EMBL/GenBank/DDBJ whole genome shotgun (WGS) entry which is preliminary data.</text>
</comment>
<dbReference type="PROSITE" id="PS00571">
    <property type="entry name" value="AMIDASES"/>
    <property type="match status" value="1"/>
</dbReference>
<evidence type="ECO:0000256" key="1">
    <source>
        <dbReference type="ARBA" id="ARBA00009199"/>
    </source>
</evidence>
<dbReference type="EMBL" id="CAXAJV020001301">
    <property type="protein sequence ID" value="CAL7952048.1"/>
    <property type="molecule type" value="Genomic_DNA"/>
</dbReference>
<proteinExistence type="inferred from homology"/>
<dbReference type="PANTHER" id="PTHR43372">
    <property type="entry name" value="FATTY-ACID AMIDE HYDROLASE"/>
    <property type="match status" value="1"/>
</dbReference>
<dbReference type="InterPro" id="IPR020556">
    <property type="entry name" value="Amidase_CS"/>
</dbReference>
<dbReference type="InterPro" id="IPR036928">
    <property type="entry name" value="AS_sf"/>
</dbReference>
<evidence type="ECO:0000313" key="3">
    <source>
        <dbReference type="EMBL" id="CAL7952048.1"/>
    </source>
</evidence>
<dbReference type="Pfam" id="PF01425">
    <property type="entry name" value="Amidase"/>
    <property type="match status" value="1"/>
</dbReference>
<dbReference type="InterPro" id="IPR052739">
    <property type="entry name" value="FAAH2"/>
</dbReference>
<accession>A0ABP1PFN8</accession>
<keyword evidence="4" id="KW-1185">Reference proteome</keyword>
<name>A0ABP1PFN8_XYLVO</name>